<evidence type="ECO:0000313" key="4">
    <source>
        <dbReference type="EMBL" id="PRH86946.1"/>
    </source>
</evidence>
<reference evidence="4 5" key="1">
    <citation type="submission" date="2018-02" db="EMBL/GenBank/DDBJ databases">
        <title>Whole genome sequencing of endophytic bacterium.</title>
        <authorList>
            <person name="Eedara R."/>
            <person name="Podile A.R."/>
        </authorList>
    </citation>
    <scope>NUCLEOTIDE SEQUENCE [LARGE SCALE GENOMIC DNA]</scope>
    <source>
        <strain evidence="4 5">RP1T</strain>
    </source>
</reference>
<dbReference type="PANTHER" id="PTHR11579">
    <property type="entry name" value="PROTEIN-L-ISOASPARTATE O-METHYLTRANSFERASE"/>
    <property type="match status" value="1"/>
</dbReference>
<dbReference type="InterPro" id="IPR000682">
    <property type="entry name" value="PCMT"/>
</dbReference>
<evidence type="ECO:0000256" key="1">
    <source>
        <dbReference type="ARBA" id="ARBA00005369"/>
    </source>
</evidence>
<accession>A0A2S9QC67</accession>
<dbReference type="Pfam" id="PF01135">
    <property type="entry name" value="PCMT"/>
    <property type="match status" value="1"/>
</dbReference>
<dbReference type="CDD" id="cd02440">
    <property type="entry name" value="AdoMet_MTases"/>
    <property type="match status" value="1"/>
</dbReference>
<dbReference type="Proteomes" id="UP000237682">
    <property type="component" value="Unassembled WGS sequence"/>
</dbReference>
<dbReference type="OrthoDB" id="9798496at2"/>
<evidence type="ECO:0000313" key="5">
    <source>
        <dbReference type="Proteomes" id="UP000237682"/>
    </source>
</evidence>
<organism evidence="4 5">
    <name type="scientific">Labrys okinawensis</name>
    <dbReference type="NCBI Taxonomy" id="346911"/>
    <lineage>
        <taxon>Bacteria</taxon>
        <taxon>Pseudomonadati</taxon>
        <taxon>Pseudomonadota</taxon>
        <taxon>Alphaproteobacteria</taxon>
        <taxon>Hyphomicrobiales</taxon>
        <taxon>Xanthobacteraceae</taxon>
        <taxon>Labrys</taxon>
    </lineage>
</organism>
<dbReference type="GO" id="GO:0004719">
    <property type="term" value="F:protein-L-isoaspartate (D-aspartate) O-methyltransferase activity"/>
    <property type="evidence" value="ECO:0007669"/>
    <property type="project" value="InterPro"/>
</dbReference>
<dbReference type="EMBL" id="PUEJ01000005">
    <property type="protein sequence ID" value="PRH86946.1"/>
    <property type="molecule type" value="Genomic_DNA"/>
</dbReference>
<dbReference type="SUPFAM" id="SSF53335">
    <property type="entry name" value="S-adenosyl-L-methionine-dependent methyltransferases"/>
    <property type="match status" value="1"/>
</dbReference>
<sequence length="218" mass="22680">MTDFVQARRTMVDCQIRTNDVTEARVVDAFLTVPRETFVPAAKQPLAYLDADLAVGGEAGQRYLIQPMYLAKLVQAAGIKSTDTVLDIGAATGYSSAILAELAEKVVALESDEGLAASAKTALASYPNVTVVNGPLEQGAAGSGPYDVILIEGAVEEIPQALFASLKEGGRLVAVVGRGRPGRATVFVKVGPDHTGRIAFDASVPALAAFAKAPAFSF</sequence>
<evidence type="ECO:0000256" key="3">
    <source>
        <dbReference type="ARBA" id="ARBA00030757"/>
    </source>
</evidence>
<gene>
    <name evidence="4" type="ORF">C5L14_16820</name>
</gene>
<comment type="caution">
    <text evidence="4">The sequence shown here is derived from an EMBL/GenBank/DDBJ whole genome shotgun (WGS) entry which is preliminary data.</text>
</comment>
<name>A0A2S9QC67_9HYPH</name>
<dbReference type="GO" id="GO:0005737">
    <property type="term" value="C:cytoplasm"/>
    <property type="evidence" value="ECO:0007669"/>
    <property type="project" value="TreeGrafter"/>
</dbReference>
<keyword evidence="5" id="KW-1185">Reference proteome</keyword>
<dbReference type="GO" id="GO:0032259">
    <property type="term" value="P:methylation"/>
    <property type="evidence" value="ECO:0007669"/>
    <property type="project" value="UniProtKB-KW"/>
</dbReference>
<keyword evidence="4" id="KW-0808">Transferase</keyword>
<dbReference type="RefSeq" id="WP_105863168.1">
    <property type="nucleotide sequence ID" value="NZ_PUEJ01000005.1"/>
</dbReference>
<protein>
    <recommendedName>
        <fullName evidence="2">Protein-L-isoaspartate O-methyltransferase</fullName>
    </recommendedName>
    <alternativeName>
        <fullName evidence="3">Protein L-isoaspartyl methyltransferase</fullName>
    </alternativeName>
</protein>
<evidence type="ECO:0000256" key="2">
    <source>
        <dbReference type="ARBA" id="ARBA00013346"/>
    </source>
</evidence>
<keyword evidence="4" id="KW-0489">Methyltransferase</keyword>
<comment type="similarity">
    <text evidence="1">Belongs to the methyltransferase superfamily. L-isoaspartyl/D-aspartyl protein methyltransferase family.</text>
</comment>
<dbReference type="PANTHER" id="PTHR11579:SF18">
    <property type="entry name" value="PROTEIN-L-ISOASPARTATE O-METHYLTRANSFERASE"/>
    <property type="match status" value="1"/>
</dbReference>
<proteinExistence type="inferred from homology"/>
<dbReference type="Gene3D" id="3.40.50.150">
    <property type="entry name" value="Vaccinia Virus protein VP39"/>
    <property type="match status" value="1"/>
</dbReference>
<dbReference type="AlphaFoldDB" id="A0A2S9QC67"/>
<dbReference type="InterPro" id="IPR029063">
    <property type="entry name" value="SAM-dependent_MTases_sf"/>
</dbReference>